<accession>A0A645EJ17</accession>
<feature type="transmembrane region" description="Helical" evidence="6">
    <location>
        <begin position="130"/>
        <end position="149"/>
    </location>
</feature>
<dbReference type="AlphaFoldDB" id="A0A645EJ17"/>
<feature type="transmembrane region" description="Helical" evidence="6">
    <location>
        <begin position="38"/>
        <end position="57"/>
    </location>
</feature>
<proteinExistence type="predicted"/>
<dbReference type="PANTHER" id="PTHR30294:SF47">
    <property type="entry name" value="INNER MEMBRANE TRANSPORT PERMEASE YHHJ"/>
    <property type="match status" value="1"/>
</dbReference>
<evidence type="ECO:0000256" key="2">
    <source>
        <dbReference type="ARBA" id="ARBA00022475"/>
    </source>
</evidence>
<dbReference type="InterPro" id="IPR013525">
    <property type="entry name" value="ABC2_TM"/>
</dbReference>
<evidence type="ECO:0000259" key="7">
    <source>
        <dbReference type="Pfam" id="PF01061"/>
    </source>
</evidence>
<evidence type="ECO:0000313" key="8">
    <source>
        <dbReference type="EMBL" id="MPN00704.1"/>
    </source>
</evidence>
<feature type="domain" description="ABC-2 type transporter transmembrane" evidence="7">
    <location>
        <begin position="4"/>
        <end position="143"/>
    </location>
</feature>
<name>A0A645EJ17_9ZZZZ</name>
<reference evidence="8" key="1">
    <citation type="submission" date="2019-08" db="EMBL/GenBank/DDBJ databases">
        <authorList>
            <person name="Kucharzyk K."/>
            <person name="Murdoch R.W."/>
            <person name="Higgins S."/>
            <person name="Loffler F."/>
        </authorList>
    </citation>
    <scope>NUCLEOTIDE SEQUENCE</scope>
</reference>
<keyword evidence="5 6" id="KW-0472">Membrane</keyword>
<keyword evidence="2" id="KW-1003">Cell membrane</keyword>
<protein>
    <submittedName>
        <fullName evidence="8">Inner membrane transport permease YhhJ</fullName>
    </submittedName>
</protein>
<dbReference type="Pfam" id="PF01061">
    <property type="entry name" value="ABC2_membrane"/>
    <property type="match status" value="1"/>
</dbReference>
<dbReference type="EMBL" id="VSSQ01046740">
    <property type="protein sequence ID" value="MPN00704.1"/>
    <property type="molecule type" value="Genomic_DNA"/>
</dbReference>
<sequence>MVSLLLTAAAVVREKEYGTIEQLMVTPARSFEIFLSKIIPNIFLIVPLSMVGLVGIMKGFYGLPLAGNIFLFYLVLVLYIFVMSSLGIQIALLAKNLPQAIMMMMFILMPMIFLSGTFTPTEAMQPWMRWTGMLIPMHYFVDFTFDVLLKGNSLYYVWPSILGLLVLGTALFVSSSIIFYRQFSK</sequence>
<evidence type="ECO:0000256" key="5">
    <source>
        <dbReference type="ARBA" id="ARBA00023136"/>
    </source>
</evidence>
<comment type="subcellular location">
    <subcellularLocation>
        <location evidence="1">Cell membrane</location>
        <topology evidence="1">Multi-pass membrane protein</topology>
    </subcellularLocation>
</comment>
<evidence type="ECO:0000256" key="4">
    <source>
        <dbReference type="ARBA" id="ARBA00022989"/>
    </source>
</evidence>
<keyword evidence="3 6" id="KW-0812">Transmembrane</keyword>
<dbReference type="GO" id="GO:0140359">
    <property type="term" value="F:ABC-type transporter activity"/>
    <property type="evidence" value="ECO:0007669"/>
    <property type="project" value="InterPro"/>
</dbReference>
<organism evidence="8">
    <name type="scientific">bioreactor metagenome</name>
    <dbReference type="NCBI Taxonomy" id="1076179"/>
    <lineage>
        <taxon>unclassified sequences</taxon>
        <taxon>metagenomes</taxon>
        <taxon>ecological metagenomes</taxon>
    </lineage>
</organism>
<gene>
    <name evidence="8" type="primary">yhhJ_3</name>
    <name evidence="8" type="ORF">SDC9_147900</name>
</gene>
<feature type="transmembrane region" description="Helical" evidence="6">
    <location>
        <begin position="69"/>
        <end position="94"/>
    </location>
</feature>
<evidence type="ECO:0000256" key="1">
    <source>
        <dbReference type="ARBA" id="ARBA00004651"/>
    </source>
</evidence>
<dbReference type="PANTHER" id="PTHR30294">
    <property type="entry name" value="MEMBRANE COMPONENT OF ABC TRANSPORTER YHHJ-RELATED"/>
    <property type="match status" value="1"/>
</dbReference>
<evidence type="ECO:0000256" key="6">
    <source>
        <dbReference type="SAM" id="Phobius"/>
    </source>
</evidence>
<dbReference type="GO" id="GO:0005886">
    <property type="term" value="C:plasma membrane"/>
    <property type="evidence" value="ECO:0007669"/>
    <property type="project" value="UniProtKB-SubCell"/>
</dbReference>
<feature type="transmembrane region" description="Helical" evidence="6">
    <location>
        <begin position="100"/>
        <end position="118"/>
    </location>
</feature>
<feature type="transmembrane region" description="Helical" evidence="6">
    <location>
        <begin position="155"/>
        <end position="180"/>
    </location>
</feature>
<evidence type="ECO:0000256" key="3">
    <source>
        <dbReference type="ARBA" id="ARBA00022692"/>
    </source>
</evidence>
<dbReference type="InterPro" id="IPR051449">
    <property type="entry name" value="ABC-2_transporter_component"/>
</dbReference>
<keyword evidence="4 6" id="KW-1133">Transmembrane helix</keyword>
<comment type="caution">
    <text evidence="8">The sequence shown here is derived from an EMBL/GenBank/DDBJ whole genome shotgun (WGS) entry which is preliminary data.</text>
</comment>